<keyword evidence="3" id="KW-0520">NAD</keyword>
<comment type="caution">
    <text evidence="5">The sequence shown here is derived from an EMBL/GenBank/DDBJ whole genome shotgun (WGS) entry which is preliminary data.</text>
</comment>
<name>A0ABW8MF71_9BURK</name>
<dbReference type="InterPro" id="IPR036291">
    <property type="entry name" value="NAD(P)-bd_dom_sf"/>
</dbReference>
<evidence type="ECO:0000313" key="5">
    <source>
        <dbReference type="EMBL" id="MFK4440622.1"/>
    </source>
</evidence>
<evidence type="ECO:0000259" key="4">
    <source>
        <dbReference type="Pfam" id="PF02826"/>
    </source>
</evidence>
<comment type="similarity">
    <text evidence="1">Belongs to the D-isomer specific 2-hydroxyacid dehydrogenase family.</text>
</comment>
<dbReference type="RefSeq" id="WP_404604331.1">
    <property type="nucleotide sequence ID" value="NZ_JBIYDN010000002.1"/>
</dbReference>
<accession>A0ABW8MF71</accession>
<evidence type="ECO:0000256" key="1">
    <source>
        <dbReference type="ARBA" id="ARBA00005854"/>
    </source>
</evidence>
<dbReference type="PANTHER" id="PTHR43761">
    <property type="entry name" value="D-ISOMER SPECIFIC 2-HYDROXYACID DEHYDROGENASE FAMILY PROTEIN (AFU_ORTHOLOGUE AFUA_1G13630)"/>
    <property type="match status" value="1"/>
</dbReference>
<evidence type="ECO:0000313" key="6">
    <source>
        <dbReference type="Proteomes" id="UP001620514"/>
    </source>
</evidence>
<sequence length="115" mass="12429">MYEKSGFFIGGPGPLIGAHERSWMKPSAIEVNTDRGGIADEAALGEVLLSRRLSGAGLDVSDMEPPLADNSPSRRERRVLNPYSAALTEEAATRRLGAVVTNITDFFSGRLDPQR</sequence>
<dbReference type="Pfam" id="PF02826">
    <property type="entry name" value="2-Hacid_dh_C"/>
    <property type="match status" value="1"/>
</dbReference>
<organism evidence="5 6">
    <name type="scientific">Caballeronia udeis</name>
    <dbReference type="NCBI Taxonomy" id="1232866"/>
    <lineage>
        <taxon>Bacteria</taxon>
        <taxon>Pseudomonadati</taxon>
        <taxon>Pseudomonadota</taxon>
        <taxon>Betaproteobacteria</taxon>
        <taxon>Burkholderiales</taxon>
        <taxon>Burkholderiaceae</taxon>
        <taxon>Caballeronia</taxon>
    </lineage>
</organism>
<evidence type="ECO:0000256" key="2">
    <source>
        <dbReference type="ARBA" id="ARBA00023002"/>
    </source>
</evidence>
<dbReference type="Gene3D" id="3.40.50.720">
    <property type="entry name" value="NAD(P)-binding Rossmann-like Domain"/>
    <property type="match status" value="2"/>
</dbReference>
<keyword evidence="2" id="KW-0560">Oxidoreductase</keyword>
<evidence type="ECO:0000256" key="3">
    <source>
        <dbReference type="ARBA" id="ARBA00023027"/>
    </source>
</evidence>
<gene>
    <name evidence="5" type="ORF">ABH943_000628</name>
</gene>
<reference evidence="5 6" key="1">
    <citation type="submission" date="2024-11" db="EMBL/GenBank/DDBJ databases">
        <title>Using genomics to understand microbial adaptation to soil warming.</title>
        <authorList>
            <person name="Deangelis K.M. PhD."/>
        </authorList>
    </citation>
    <scope>NUCLEOTIDE SEQUENCE [LARGE SCALE GENOMIC DNA]</scope>
    <source>
        <strain evidence="5 6">GAS97</strain>
    </source>
</reference>
<feature type="domain" description="D-isomer specific 2-hydroxyacid dehydrogenase NAD-binding" evidence="4">
    <location>
        <begin position="15"/>
        <end position="84"/>
    </location>
</feature>
<dbReference type="InterPro" id="IPR050418">
    <property type="entry name" value="D-iso_2-hydroxyacid_DH_PdxB"/>
</dbReference>
<dbReference type="PANTHER" id="PTHR43761:SF1">
    <property type="entry name" value="D-ISOMER SPECIFIC 2-HYDROXYACID DEHYDROGENASE CATALYTIC DOMAIN-CONTAINING PROTEIN-RELATED"/>
    <property type="match status" value="1"/>
</dbReference>
<dbReference type="Proteomes" id="UP001620514">
    <property type="component" value="Unassembled WGS sequence"/>
</dbReference>
<dbReference type="InterPro" id="IPR006140">
    <property type="entry name" value="D-isomer_DH_NAD-bd"/>
</dbReference>
<dbReference type="SUPFAM" id="SSF51735">
    <property type="entry name" value="NAD(P)-binding Rossmann-fold domains"/>
    <property type="match status" value="1"/>
</dbReference>
<proteinExistence type="inferred from homology"/>
<dbReference type="EMBL" id="JBIYDN010000002">
    <property type="protein sequence ID" value="MFK4440622.1"/>
    <property type="molecule type" value="Genomic_DNA"/>
</dbReference>
<protein>
    <submittedName>
        <fullName evidence="5">Lactate dehydrogenase-like 2-hydroxyacid dehydrogenase</fullName>
    </submittedName>
</protein>
<keyword evidence="6" id="KW-1185">Reference proteome</keyword>